<dbReference type="AlphaFoldDB" id="A0A434A7Q6"/>
<evidence type="ECO:0000256" key="1">
    <source>
        <dbReference type="ARBA" id="ARBA00006739"/>
    </source>
</evidence>
<feature type="transmembrane region" description="Helical" evidence="4">
    <location>
        <begin position="234"/>
        <end position="256"/>
    </location>
</feature>
<dbReference type="Gene3D" id="3.90.550.10">
    <property type="entry name" value="Spore Coat Polysaccharide Biosynthesis Protein SpsA, Chain A"/>
    <property type="match status" value="1"/>
</dbReference>
<dbReference type="EMBL" id="QWDM01000006">
    <property type="protein sequence ID" value="RUT70377.1"/>
    <property type="molecule type" value="Genomic_DNA"/>
</dbReference>
<evidence type="ECO:0000256" key="4">
    <source>
        <dbReference type="SAM" id="Phobius"/>
    </source>
</evidence>
<dbReference type="InterPro" id="IPR029044">
    <property type="entry name" value="Nucleotide-diphossugar_trans"/>
</dbReference>
<dbReference type="SUPFAM" id="SSF53448">
    <property type="entry name" value="Nucleotide-diphospho-sugar transferases"/>
    <property type="match status" value="1"/>
</dbReference>
<dbReference type="PANTHER" id="PTHR43630">
    <property type="entry name" value="POLY-BETA-1,6-N-ACETYL-D-GLUCOSAMINE SYNTHASE"/>
    <property type="match status" value="1"/>
</dbReference>
<dbReference type="OrthoDB" id="9771846at2"/>
<keyword evidence="4" id="KW-0472">Membrane</keyword>
<dbReference type="Pfam" id="PF00535">
    <property type="entry name" value="Glycos_transf_2"/>
    <property type="match status" value="1"/>
</dbReference>
<dbReference type="GO" id="GO:0016757">
    <property type="term" value="F:glycosyltransferase activity"/>
    <property type="evidence" value="ECO:0007669"/>
    <property type="project" value="UniProtKB-KW"/>
</dbReference>
<keyword evidence="4" id="KW-0812">Transmembrane</keyword>
<evidence type="ECO:0000259" key="5">
    <source>
        <dbReference type="Pfam" id="PF00535"/>
    </source>
</evidence>
<comment type="similarity">
    <text evidence="1">Belongs to the glycosyltransferase 2 family.</text>
</comment>
<evidence type="ECO:0000256" key="3">
    <source>
        <dbReference type="ARBA" id="ARBA00022679"/>
    </source>
</evidence>
<dbReference type="InterPro" id="IPR001173">
    <property type="entry name" value="Glyco_trans_2-like"/>
</dbReference>
<accession>A0A434A7Q6</accession>
<sequence>MSKKISVVIRNKNQADALDFLLKNLTSRYTDDIEEIIVIDNLSTDNSHGIIKKYNGVKKVTIEKFSYGESANLAAKSAESDIVVIFSAHAFPVSHDFFKLIKSSFEKNDNLAGLRCLHNNNDFTLYINGVSAKEEPNGAAVIFCGSAFNKKIWEELKFKGDIQTMEDKEWSKRVLEKGYDIEFVPSIFCYHIKRTPQQLFFRYKNEVIGGYQLWHEEYNFKTALRMLAGSLKKAFLLFVSSFYYAFRKFFFLLKFINHKPEKF</sequence>
<protein>
    <submittedName>
        <fullName evidence="6">Glycosyltransferase</fullName>
    </submittedName>
</protein>
<gene>
    <name evidence="6" type="ORF">D0817_11220</name>
</gene>
<evidence type="ECO:0000313" key="6">
    <source>
        <dbReference type="EMBL" id="RUT70377.1"/>
    </source>
</evidence>
<keyword evidence="3 6" id="KW-0808">Transferase</keyword>
<dbReference type="PANTHER" id="PTHR43630:SF1">
    <property type="entry name" value="POLY-BETA-1,6-N-ACETYL-D-GLUCOSAMINE SYNTHASE"/>
    <property type="match status" value="1"/>
</dbReference>
<proteinExistence type="inferred from homology"/>
<keyword evidence="7" id="KW-1185">Reference proteome</keyword>
<dbReference type="RefSeq" id="WP_127338459.1">
    <property type="nucleotide sequence ID" value="NZ_QWDM01000006.1"/>
</dbReference>
<reference evidence="7" key="1">
    <citation type="journal article" date="2019" name="Syst. Appl. Microbiol.">
        <title>Flavobacterium circumlabens sp. nov. and Flavobacterium cupreum sp. nov., two psychrotrophic species isolated from Antarctic environmental samples.</title>
        <authorList>
            <person name="Kralova S."/>
            <person name="Busse H.-J."/>
            <person name="Svec P."/>
            <person name="Maslanova I."/>
            <person name="Stankova E."/>
            <person name="Bartak M."/>
            <person name="Sedlacek I."/>
        </authorList>
    </citation>
    <scope>NUCLEOTIDE SEQUENCE [LARGE SCALE GENOMIC DNA]</scope>
    <source>
        <strain evidence="7">CCM 8825</strain>
    </source>
</reference>
<feature type="domain" description="Glycosyltransferase 2-like" evidence="5">
    <location>
        <begin position="6"/>
        <end position="126"/>
    </location>
</feature>
<keyword evidence="2" id="KW-0328">Glycosyltransferase</keyword>
<evidence type="ECO:0000313" key="7">
    <source>
        <dbReference type="Proteomes" id="UP000288102"/>
    </source>
</evidence>
<keyword evidence="4" id="KW-1133">Transmembrane helix</keyword>
<evidence type="ECO:0000256" key="2">
    <source>
        <dbReference type="ARBA" id="ARBA00022676"/>
    </source>
</evidence>
<organism evidence="6 7">
    <name type="scientific">Flavobacterium cupreum</name>
    <dbReference type="NCBI Taxonomy" id="2133766"/>
    <lineage>
        <taxon>Bacteria</taxon>
        <taxon>Pseudomonadati</taxon>
        <taxon>Bacteroidota</taxon>
        <taxon>Flavobacteriia</taxon>
        <taxon>Flavobacteriales</taxon>
        <taxon>Flavobacteriaceae</taxon>
        <taxon>Flavobacterium</taxon>
    </lineage>
</organism>
<name>A0A434A7Q6_9FLAO</name>
<comment type="caution">
    <text evidence="6">The sequence shown here is derived from an EMBL/GenBank/DDBJ whole genome shotgun (WGS) entry which is preliminary data.</text>
</comment>
<dbReference type="Proteomes" id="UP000288102">
    <property type="component" value="Unassembled WGS sequence"/>
</dbReference>